<dbReference type="Proteomes" id="UP000243217">
    <property type="component" value="Unassembled WGS sequence"/>
</dbReference>
<dbReference type="PANTHER" id="PTHR35899:SF1">
    <property type="entry name" value="PEPTIDASE C1A PAPAIN C-TERMINAL DOMAIN-CONTAINING PROTEIN"/>
    <property type="match status" value="1"/>
</dbReference>
<dbReference type="CDD" id="cd02619">
    <property type="entry name" value="Peptidase_C1"/>
    <property type="match status" value="1"/>
</dbReference>
<dbReference type="SUPFAM" id="SSF54001">
    <property type="entry name" value="Cysteine proteinases"/>
    <property type="match status" value="1"/>
</dbReference>
<dbReference type="InterPro" id="IPR038765">
    <property type="entry name" value="Papain-like_cys_pep_sf"/>
</dbReference>
<keyword evidence="1" id="KW-0812">Transmembrane</keyword>
<organism evidence="3 4">
    <name type="scientific">Thraustotheca clavata</name>
    <dbReference type="NCBI Taxonomy" id="74557"/>
    <lineage>
        <taxon>Eukaryota</taxon>
        <taxon>Sar</taxon>
        <taxon>Stramenopiles</taxon>
        <taxon>Oomycota</taxon>
        <taxon>Saprolegniomycetes</taxon>
        <taxon>Saprolegniales</taxon>
        <taxon>Achlyaceae</taxon>
        <taxon>Thraustotheca</taxon>
    </lineage>
</organism>
<evidence type="ECO:0000313" key="3">
    <source>
        <dbReference type="EMBL" id="OQS03647.1"/>
    </source>
</evidence>
<accession>A0A1W0A070</accession>
<evidence type="ECO:0000256" key="1">
    <source>
        <dbReference type="SAM" id="Phobius"/>
    </source>
</evidence>
<dbReference type="GO" id="GO:0006508">
    <property type="term" value="P:proteolysis"/>
    <property type="evidence" value="ECO:0007669"/>
    <property type="project" value="InterPro"/>
</dbReference>
<feature type="transmembrane region" description="Helical" evidence="1">
    <location>
        <begin position="21"/>
        <end position="43"/>
    </location>
</feature>
<dbReference type="Gene3D" id="3.90.70.10">
    <property type="entry name" value="Cysteine proteinases"/>
    <property type="match status" value="1"/>
</dbReference>
<dbReference type="PROSITE" id="PS00639">
    <property type="entry name" value="THIOL_PROTEASE_HIS"/>
    <property type="match status" value="1"/>
</dbReference>
<proteinExistence type="predicted"/>
<reference evidence="3 4" key="1">
    <citation type="journal article" date="2014" name="Genome Biol. Evol.">
        <title>The secreted proteins of Achlya hypogyna and Thraustotheca clavata identify the ancestral oomycete secretome and reveal gene acquisitions by horizontal gene transfer.</title>
        <authorList>
            <person name="Misner I."/>
            <person name="Blouin N."/>
            <person name="Leonard G."/>
            <person name="Richards T.A."/>
            <person name="Lane C.E."/>
        </authorList>
    </citation>
    <scope>NUCLEOTIDE SEQUENCE [LARGE SCALE GENOMIC DNA]</scope>
    <source>
        <strain evidence="3 4">ATCC 34112</strain>
    </source>
</reference>
<evidence type="ECO:0000259" key="2">
    <source>
        <dbReference type="Pfam" id="PF00112"/>
    </source>
</evidence>
<protein>
    <recommendedName>
        <fullName evidence="2">Peptidase C1A papain C-terminal domain-containing protein</fullName>
    </recommendedName>
</protein>
<sequence>MLLRDKHELQFPVIGKSTSSCWFNTYTLAFFILCNILFGFVGWQMHQYLPEASKLSSSSPILPSAHRSLDVSGESSPIKFAVDYVTPYKNQAGRGTCWDFATIGVLEQSYRRHGVERSWLDPKSFVAFSEQAFGAEVIRFCQDKELLKDTELQVACNLYVGEDTEGGYPSMLYYFQNGLRHSVVPHSLKSYQSKNPIEFSIESMETYYEEVTIKSQIATKKSAMAFAISTKSATDPQCQIENCTLCPPEISMDTCCLKSKQNLGITMEGEFIAHSYMTSSGGHAMLLVGYNDIYQTRDGYTGGFIVKNSWLDEKTTGSHSIKYWLQEISDEIEALICPNSYNPFNWFKIDKKYYSYISKGDEVCSDSLCLPKDTLKFAAIVKKPLHLECVDEDICNPDLSYAALSTEPFGDHMTKMCFHAVNATNGSADNFCLKPMRPDQISSIIRPKEIYPNHRHHCGFYFVPYEVTRKIAAQFKMFSVNDFDISWTPQSYLANKNNFPEYDYGLLSNSTRTQSQLNFDGPLPFARVFEDLP</sequence>
<dbReference type="EMBL" id="JNBS01000818">
    <property type="protein sequence ID" value="OQS03647.1"/>
    <property type="molecule type" value="Genomic_DNA"/>
</dbReference>
<dbReference type="AlphaFoldDB" id="A0A1W0A070"/>
<dbReference type="InterPro" id="IPR025660">
    <property type="entry name" value="Pept_his_AS"/>
</dbReference>
<feature type="domain" description="Peptidase C1A papain C-terminal" evidence="2">
    <location>
        <begin position="84"/>
        <end position="312"/>
    </location>
</feature>
<gene>
    <name evidence="3" type="ORF">THRCLA_04037</name>
</gene>
<comment type="caution">
    <text evidence="3">The sequence shown here is derived from an EMBL/GenBank/DDBJ whole genome shotgun (WGS) entry which is preliminary data.</text>
</comment>
<dbReference type="OrthoDB" id="59402at2759"/>
<keyword evidence="1" id="KW-1133">Transmembrane helix</keyword>
<dbReference type="InterPro" id="IPR000668">
    <property type="entry name" value="Peptidase_C1A_C"/>
</dbReference>
<name>A0A1W0A070_9STRA</name>
<dbReference type="Pfam" id="PF00112">
    <property type="entry name" value="Peptidase_C1"/>
    <property type="match status" value="1"/>
</dbReference>
<keyword evidence="4" id="KW-1185">Reference proteome</keyword>
<dbReference type="PANTHER" id="PTHR35899">
    <property type="entry name" value="PAPAIN FAMILY CYSTEINE PROTEASE DOMAIN CONTAINING PROTEIN"/>
    <property type="match status" value="1"/>
</dbReference>
<dbReference type="GO" id="GO:0008234">
    <property type="term" value="F:cysteine-type peptidase activity"/>
    <property type="evidence" value="ECO:0007669"/>
    <property type="project" value="InterPro"/>
</dbReference>
<keyword evidence="1" id="KW-0472">Membrane</keyword>
<evidence type="ECO:0000313" key="4">
    <source>
        <dbReference type="Proteomes" id="UP000243217"/>
    </source>
</evidence>